<dbReference type="GO" id="GO:0006260">
    <property type="term" value="P:DNA replication"/>
    <property type="evidence" value="ECO:0007669"/>
    <property type="project" value="UniProtKB-KW"/>
</dbReference>
<dbReference type="Proteomes" id="UP001222373">
    <property type="component" value="Chromosome"/>
</dbReference>
<dbReference type="NCBIfam" id="TIGR00594">
    <property type="entry name" value="polc"/>
    <property type="match status" value="1"/>
</dbReference>
<evidence type="ECO:0000256" key="1">
    <source>
        <dbReference type="ARBA" id="ARBA00012417"/>
    </source>
</evidence>
<evidence type="ECO:0000256" key="2">
    <source>
        <dbReference type="ARBA" id="ARBA00019114"/>
    </source>
</evidence>
<comment type="catalytic activity">
    <reaction evidence="7">
        <text>DNA(n) + a 2'-deoxyribonucleoside 5'-triphosphate = DNA(n+1) + diphosphate</text>
        <dbReference type="Rhea" id="RHEA:22508"/>
        <dbReference type="Rhea" id="RHEA-COMP:17339"/>
        <dbReference type="Rhea" id="RHEA-COMP:17340"/>
        <dbReference type="ChEBI" id="CHEBI:33019"/>
        <dbReference type="ChEBI" id="CHEBI:61560"/>
        <dbReference type="ChEBI" id="CHEBI:173112"/>
        <dbReference type="EC" id="2.7.7.7"/>
    </reaction>
</comment>
<evidence type="ECO:0000256" key="7">
    <source>
        <dbReference type="ARBA" id="ARBA00049244"/>
    </source>
</evidence>
<keyword evidence="3 9" id="KW-0808">Transferase</keyword>
<keyword evidence="5" id="KW-0235">DNA replication</keyword>
<evidence type="ECO:0000256" key="4">
    <source>
        <dbReference type="ARBA" id="ARBA00022695"/>
    </source>
</evidence>
<feature type="domain" description="Polymerase/histidinol phosphatase N-terminal" evidence="8">
    <location>
        <begin position="3"/>
        <end position="70"/>
    </location>
</feature>
<dbReference type="Gene3D" id="1.10.150.870">
    <property type="match status" value="1"/>
</dbReference>
<dbReference type="InterPro" id="IPR040982">
    <property type="entry name" value="DNA_pol3_finger"/>
</dbReference>
<keyword evidence="4 9" id="KW-0548">Nucleotidyltransferase</keyword>
<evidence type="ECO:0000256" key="3">
    <source>
        <dbReference type="ARBA" id="ARBA00022679"/>
    </source>
</evidence>
<dbReference type="EMBL" id="CP110500">
    <property type="protein sequence ID" value="WDI79261.1"/>
    <property type="molecule type" value="Genomic_DNA"/>
</dbReference>
<dbReference type="Gene3D" id="3.20.20.140">
    <property type="entry name" value="Metal-dependent hydrolases"/>
    <property type="match status" value="1"/>
</dbReference>
<dbReference type="PANTHER" id="PTHR32294:SF0">
    <property type="entry name" value="DNA POLYMERASE III SUBUNIT ALPHA"/>
    <property type="match status" value="1"/>
</dbReference>
<proteinExistence type="predicted"/>
<accession>A0AAX3N8I5</accession>
<evidence type="ECO:0000313" key="10">
    <source>
        <dbReference type="Proteomes" id="UP001222373"/>
    </source>
</evidence>
<dbReference type="GO" id="GO:0003887">
    <property type="term" value="F:DNA-directed DNA polymerase activity"/>
    <property type="evidence" value="ECO:0007669"/>
    <property type="project" value="UniProtKB-KW"/>
</dbReference>
<evidence type="ECO:0000256" key="6">
    <source>
        <dbReference type="ARBA" id="ARBA00022932"/>
    </source>
</evidence>
<dbReference type="InterPro" id="IPR016195">
    <property type="entry name" value="Pol/histidinol_Pase-like"/>
</dbReference>
<dbReference type="PANTHER" id="PTHR32294">
    <property type="entry name" value="DNA POLYMERASE III SUBUNIT ALPHA"/>
    <property type="match status" value="1"/>
</dbReference>
<sequence length="974" mass="116148">MFCNLKFYSEYSLNSGILKIKEILENLKADNQKCICITDKNNISSSIKSNELSKLYNIKNIIGVETYIHDKKNSIFGNITILVKNKKGYDNICNIINKSWKNFSLFKKKFVNLKFLKKNQEGLIFFSGGKKSFSKGIFFENDFSKLYKRCNTIFKFIEKKNFLIEIQRFNKETFLESEKLINISYKKKIPLIATNPNFFFNKEERLAYETKICIKKKIKYKNMDKNKFKYHKFLTKKKASFIFKDVPSALINTISIEKKCNFKYKKKNRYPKFYKKNSYKILKKKLYKIFKLKKLSKKYLNTLKHEIYIIKKTNFSSFFLIVEDIVCWAKKKNIQVGPGRGSSSSSLVAYLLKITDVDPIKNNLLFERFLNKNKNCLPDFDIDFSPKYRNIIIEYIKKKYGKNNVINIVTFGKFALKNSFRDSGRIFDLKYNEIEKKIKERGVKKKIFYLAAKNIENRIRNIGIHAGGIIIYDNKINKLPFFLINKKKGNFVKTSQFDKCDIENLGFLKLDILGLKTLNVIENIKKESKFKKNFSDLDFKDKKTFKLICKGQTNGIFQLESYGIKKLLLNIKPKKFNDLVSILALYRPGPMYLINKFCLRKKKKYNKYISKEIKNIIGETYGIIIFQEQIIKIISECYNISINKAEELRKFIYKNINNEQIIKNVFLNKIKKKYRNNEKEIFNMIVKFSGYGFNKAHAVSYAIITYYMAFLKKNFFENFIVANINCFISDSEKTDQFIKEAKKKKIFFLKPDLNKSYYKFKKKNNNILFGLGGIKNLGKKASIYIEIERKRRKFKNFYDFFFRMDKSIVNKRKIESLIFSNVFTNNIKKKVNYLNFLKKKIPNNVYQLRIFDNFIKKKVYITFKKKIFFMKKEYYHLGTFIKNPMRKFINELKKIFYKIKLKYKFNFNYIGYIEKIFKINNGQYLIIVTNNLGYSKSFFVKENLCKKLKKIDIVIILGFFYKNRIFIKNIIKIK</sequence>
<dbReference type="Pfam" id="PF17657">
    <property type="entry name" value="DNA_pol3_finger"/>
    <property type="match status" value="1"/>
</dbReference>
<gene>
    <name evidence="9" type="primary">dnaE</name>
    <name evidence="9" type="ORF">ONB67_00065</name>
</gene>
<dbReference type="InterPro" id="IPR004013">
    <property type="entry name" value="PHP_dom"/>
</dbReference>
<keyword evidence="6" id="KW-0239">DNA-directed DNA polymerase</keyword>
<dbReference type="InterPro" id="IPR011708">
    <property type="entry name" value="DNA_pol3_alpha_NTPase_dom"/>
</dbReference>
<dbReference type="Pfam" id="PF14579">
    <property type="entry name" value="HHH_6"/>
    <property type="match status" value="1"/>
</dbReference>
<organism evidence="9 10">
    <name type="scientific">Candidatus Vidania fulgoroideorum</name>
    <dbReference type="NCBI Taxonomy" id="881286"/>
    <lineage>
        <taxon>Bacteria</taxon>
        <taxon>Pseudomonadati</taxon>
        <taxon>Pseudomonadota</taxon>
        <taxon>Betaproteobacteria</taxon>
        <taxon>Candidatus Vidania</taxon>
    </lineage>
</organism>
<dbReference type="Pfam" id="PF02811">
    <property type="entry name" value="PHP"/>
    <property type="match status" value="1"/>
</dbReference>
<evidence type="ECO:0000259" key="8">
    <source>
        <dbReference type="SMART" id="SM00481"/>
    </source>
</evidence>
<dbReference type="Pfam" id="PF07733">
    <property type="entry name" value="DNA_pol3_alpha"/>
    <property type="match status" value="1"/>
</dbReference>
<name>A0AAX3N8I5_9PROT</name>
<dbReference type="SUPFAM" id="SSF89550">
    <property type="entry name" value="PHP domain-like"/>
    <property type="match status" value="1"/>
</dbReference>
<reference evidence="9" key="1">
    <citation type="submission" date="2022-11" db="EMBL/GenBank/DDBJ databases">
        <title>Genomic comparisons reveal selection pressure and functional variation between nutritional endosymbionts of cave-adapted and epigean Hawaiian planthoppers.</title>
        <authorList>
            <person name="Gossett J.M."/>
            <person name="Porter M.L."/>
            <person name="Vasquez Y."/>
            <person name="Bennett G.M."/>
            <person name="Chong R.A."/>
        </authorList>
    </citation>
    <scope>NUCLEOTIDE SEQUENCE</scope>
    <source>
        <strain evidence="9">OPOL2</strain>
    </source>
</reference>
<evidence type="ECO:0000313" key="9">
    <source>
        <dbReference type="EMBL" id="WDI79261.1"/>
    </source>
</evidence>
<dbReference type="InterPro" id="IPR004805">
    <property type="entry name" value="DnaE2/DnaE/PolC"/>
</dbReference>
<dbReference type="InterPro" id="IPR003141">
    <property type="entry name" value="Pol/His_phosphatase_N"/>
</dbReference>
<dbReference type="SMART" id="SM00481">
    <property type="entry name" value="POLIIIAc"/>
    <property type="match status" value="1"/>
</dbReference>
<evidence type="ECO:0000256" key="5">
    <source>
        <dbReference type="ARBA" id="ARBA00022705"/>
    </source>
</evidence>
<dbReference type="AlphaFoldDB" id="A0AAX3N8I5"/>
<dbReference type="InterPro" id="IPR029460">
    <property type="entry name" value="DNAPol_HHH"/>
</dbReference>
<dbReference type="GO" id="GO:0008408">
    <property type="term" value="F:3'-5' exonuclease activity"/>
    <property type="evidence" value="ECO:0007669"/>
    <property type="project" value="InterPro"/>
</dbReference>
<dbReference type="EC" id="2.7.7.7" evidence="1"/>
<protein>
    <recommendedName>
        <fullName evidence="2">DNA polymerase III subunit alpha</fullName>
        <ecNumber evidence="1">2.7.7.7</ecNumber>
    </recommendedName>
</protein>